<feature type="chain" id="PRO_5042293200" description="Lipid A deacylase LpxR family protein" evidence="1">
    <location>
        <begin position="29"/>
        <end position="312"/>
    </location>
</feature>
<dbReference type="InterPro" id="IPR037107">
    <property type="entry name" value="Put_OMP_sf"/>
</dbReference>
<dbReference type="AlphaFoldDB" id="A0AAE3XQZ4"/>
<evidence type="ECO:0000256" key="1">
    <source>
        <dbReference type="SAM" id="SignalP"/>
    </source>
</evidence>
<organism evidence="2 3">
    <name type="scientific">Aureibacter tunicatorum</name>
    <dbReference type="NCBI Taxonomy" id="866807"/>
    <lineage>
        <taxon>Bacteria</taxon>
        <taxon>Pseudomonadati</taxon>
        <taxon>Bacteroidota</taxon>
        <taxon>Cytophagia</taxon>
        <taxon>Cytophagales</taxon>
        <taxon>Persicobacteraceae</taxon>
        <taxon>Aureibacter</taxon>
    </lineage>
</organism>
<dbReference type="Proteomes" id="UP001185092">
    <property type="component" value="Unassembled WGS sequence"/>
</dbReference>
<feature type="signal peptide" evidence="1">
    <location>
        <begin position="1"/>
        <end position="28"/>
    </location>
</feature>
<keyword evidence="1" id="KW-0732">Signal</keyword>
<name>A0AAE3XQZ4_9BACT</name>
<dbReference type="EMBL" id="JAVDQD010000006">
    <property type="protein sequence ID" value="MDR6241055.1"/>
    <property type="molecule type" value="Genomic_DNA"/>
</dbReference>
<gene>
    <name evidence="2" type="ORF">HNQ88_004131</name>
</gene>
<comment type="caution">
    <text evidence="2">The sequence shown here is derived from an EMBL/GenBank/DDBJ whole genome shotgun (WGS) entry which is preliminary data.</text>
</comment>
<evidence type="ECO:0000313" key="2">
    <source>
        <dbReference type="EMBL" id="MDR6241055.1"/>
    </source>
</evidence>
<dbReference type="Pfam" id="PF09982">
    <property type="entry name" value="LpxR"/>
    <property type="match status" value="1"/>
</dbReference>
<accession>A0AAE3XQZ4</accession>
<keyword evidence="3" id="KW-1185">Reference proteome</keyword>
<sequence length="312" mass="35811">MFSFFKERIITLISVSLLALTASLSLNGQNKYHNEITITSDNDNYDFIRKDRYYTFGQSIGYNKLLSEQNKLKSIISFKLGVEAYTPYSKLYRKKRNYDRPYAGFSYLSVNYSQALSKKLVSIGLKLGAIGKHSYAENIQIATHALFGVHQPVGWHTQINNHVGLNIQGSISNELFRKSKVMIFNEINAEFGLLQNHIDVSPGVIIGRMEGLHNSSYFGTSLGANKDDFIESYWSFQIKGKLQFYDATINGSFYDDDSYLTRSPSQFVFKLKTGYTYSRNFISMSFLWTFQTPETNASEFHTYGSIRVKFRF</sequence>
<reference evidence="2" key="1">
    <citation type="submission" date="2023-07" db="EMBL/GenBank/DDBJ databases">
        <title>Genomic Encyclopedia of Type Strains, Phase IV (KMG-IV): sequencing the most valuable type-strain genomes for metagenomic binning, comparative biology and taxonomic classification.</title>
        <authorList>
            <person name="Goeker M."/>
        </authorList>
    </citation>
    <scope>NUCLEOTIDE SEQUENCE</scope>
    <source>
        <strain evidence="2">DSM 26174</strain>
    </source>
</reference>
<evidence type="ECO:0000313" key="3">
    <source>
        <dbReference type="Proteomes" id="UP001185092"/>
    </source>
</evidence>
<protein>
    <recommendedName>
        <fullName evidence="4">Lipid A deacylase LpxR family protein</fullName>
    </recommendedName>
</protein>
<dbReference type="InterPro" id="IPR018707">
    <property type="entry name" value="LpxR"/>
</dbReference>
<dbReference type="Gene3D" id="2.40.128.140">
    <property type="entry name" value="Outer membrane protein"/>
    <property type="match status" value="1"/>
</dbReference>
<dbReference type="RefSeq" id="WP_309941546.1">
    <property type="nucleotide sequence ID" value="NZ_AP025305.1"/>
</dbReference>
<evidence type="ECO:0008006" key="4">
    <source>
        <dbReference type="Google" id="ProtNLM"/>
    </source>
</evidence>
<proteinExistence type="predicted"/>